<reference evidence="3" key="1">
    <citation type="journal article" date="2017" name="Genome Announc.">
        <title>Draft Genome Sequence of Terrimicrobium sacchariphilum NM-5T, a Facultative Anaerobic Soil Bacterium of the Class Spartobacteria.</title>
        <authorList>
            <person name="Qiu Y.L."/>
            <person name="Tourlousse D.M."/>
            <person name="Matsuura N."/>
            <person name="Ohashi A."/>
            <person name="Sekiguchi Y."/>
        </authorList>
    </citation>
    <scope>NUCLEOTIDE SEQUENCE [LARGE SCALE GENOMIC DNA]</scope>
    <source>
        <strain evidence="3">NM-5</strain>
    </source>
</reference>
<accession>A0A146G4G8</accession>
<feature type="region of interest" description="Disordered" evidence="1">
    <location>
        <begin position="93"/>
        <end position="117"/>
    </location>
</feature>
<gene>
    <name evidence="2" type="ORF">TSACC_2730</name>
</gene>
<comment type="caution">
    <text evidence="2">The sequence shown here is derived from an EMBL/GenBank/DDBJ whole genome shotgun (WGS) entry which is preliminary data.</text>
</comment>
<evidence type="ECO:0000313" key="2">
    <source>
        <dbReference type="EMBL" id="GAT32332.1"/>
    </source>
</evidence>
<protein>
    <submittedName>
        <fullName evidence="2">Uncharacterized protein</fullName>
    </submittedName>
</protein>
<dbReference type="EMBL" id="BDCO01000002">
    <property type="protein sequence ID" value="GAT32332.1"/>
    <property type="molecule type" value="Genomic_DNA"/>
</dbReference>
<evidence type="ECO:0000256" key="1">
    <source>
        <dbReference type="SAM" id="MobiDB-lite"/>
    </source>
</evidence>
<evidence type="ECO:0000313" key="3">
    <source>
        <dbReference type="Proteomes" id="UP000076023"/>
    </source>
</evidence>
<proteinExistence type="predicted"/>
<sequence length="117" mass="13399">MESQNVTFRVPVSIGECLPKRLQELGMTRSEYLLSLIRYDLSIAKPHHTTGDFHRLTFDERDRIDREIAKAYLSGESLGGSWFENRVKEAAKELSLPQEPAPSKVGEKLRKRLRSGK</sequence>
<dbReference type="OrthoDB" id="193074at2"/>
<dbReference type="Proteomes" id="UP000076023">
    <property type="component" value="Unassembled WGS sequence"/>
</dbReference>
<organism evidence="2 3">
    <name type="scientific">Terrimicrobium sacchariphilum</name>
    <dbReference type="NCBI Taxonomy" id="690879"/>
    <lineage>
        <taxon>Bacteria</taxon>
        <taxon>Pseudomonadati</taxon>
        <taxon>Verrucomicrobiota</taxon>
        <taxon>Terrimicrobiia</taxon>
        <taxon>Terrimicrobiales</taxon>
        <taxon>Terrimicrobiaceae</taxon>
        <taxon>Terrimicrobium</taxon>
    </lineage>
</organism>
<name>A0A146G4G8_TERSA</name>
<keyword evidence="3" id="KW-1185">Reference proteome</keyword>
<dbReference type="AlphaFoldDB" id="A0A146G4G8"/>
<dbReference type="InParanoid" id="A0A146G4G8"/>
<dbReference type="RefSeq" id="WP_153811256.1">
    <property type="nucleotide sequence ID" value="NZ_BDCO01000002.1"/>
</dbReference>